<gene>
    <name evidence="2" type="ORF">HA41_02020</name>
</gene>
<feature type="transmembrane region" description="Helical" evidence="1">
    <location>
        <begin position="67"/>
        <end position="87"/>
    </location>
</feature>
<dbReference type="AlphaFoldDB" id="A0A1X1C1R2"/>
<dbReference type="OrthoDB" id="6500477at2"/>
<keyword evidence="3" id="KW-1185">Reference proteome</keyword>
<keyword evidence="1" id="KW-0472">Membrane</keyword>
<keyword evidence="1" id="KW-0812">Transmembrane</keyword>
<keyword evidence="1" id="KW-1133">Transmembrane helix</keyword>
<dbReference type="EMBL" id="MLFN01000003">
    <property type="protein sequence ID" value="ORM55480.1"/>
    <property type="molecule type" value="Genomic_DNA"/>
</dbReference>
<protein>
    <submittedName>
        <fullName evidence="2">Uncharacterized protein</fullName>
    </submittedName>
</protein>
<accession>A0A1X1C1R2</accession>
<organism evidence="2 3">
    <name type="scientific">Pantoea conspicua</name>
    <dbReference type="NCBI Taxonomy" id="472705"/>
    <lineage>
        <taxon>Bacteria</taxon>
        <taxon>Pseudomonadati</taxon>
        <taxon>Pseudomonadota</taxon>
        <taxon>Gammaproteobacteria</taxon>
        <taxon>Enterobacterales</taxon>
        <taxon>Erwiniaceae</taxon>
        <taxon>Pantoea</taxon>
    </lineage>
</organism>
<name>A0A1X1C1R2_9GAMM</name>
<sequence>MAGADCAATLPYPLPALLPPDTEQEDKTVLPGLTDVTREFGGVVASSFIRFHSNIVKAPHKLFNRDTFINALNPVAALPLAMLALYWL</sequence>
<evidence type="ECO:0000313" key="2">
    <source>
        <dbReference type="EMBL" id="ORM55480.1"/>
    </source>
</evidence>
<dbReference type="RefSeq" id="WP_094119366.1">
    <property type="nucleotide sequence ID" value="NZ_MLFN01000003.1"/>
</dbReference>
<evidence type="ECO:0000256" key="1">
    <source>
        <dbReference type="SAM" id="Phobius"/>
    </source>
</evidence>
<evidence type="ECO:0000313" key="3">
    <source>
        <dbReference type="Proteomes" id="UP000193933"/>
    </source>
</evidence>
<proteinExistence type="predicted"/>
<comment type="caution">
    <text evidence="2">The sequence shown here is derived from an EMBL/GenBank/DDBJ whole genome shotgun (WGS) entry which is preliminary data.</text>
</comment>
<reference evidence="2 3" key="1">
    <citation type="journal article" date="2017" name="Antonie Van Leeuwenhoek">
        <title>Phylogenomic resolution of the bacterial genus Pantoea and its relationship with Erwinia and Tatumella.</title>
        <authorList>
            <person name="Palmer M."/>
            <person name="Steenkamp E.T."/>
            <person name="Coetzee M.P."/>
            <person name="Chan W.Y."/>
            <person name="van Zyl E."/>
            <person name="De Maayer P."/>
            <person name="Coutinho T.A."/>
            <person name="Blom J."/>
            <person name="Smits T.H."/>
            <person name="Duffy B."/>
            <person name="Venter S.N."/>
        </authorList>
    </citation>
    <scope>NUCLEOTIDE SEQUENCE [LARGE SCALE GENOMIC DNA]</scope>
    <source>
        <strain evidence="2 3">LMG 24534</strain>
    </source>
</reference>
<dbReference type="Proteomes" id="UP000193933">
    <property type="component" value="Unassembled WGS sequence"/>
</dbReference>